<keyword evidence="2" id="KW-1185">Reference proteome</keyword>
<dbReference type="EMBL" id="JAULSO010000001">
    <property type="protein sequence ID" value="KAK3692257.1"/>
    <property type="molecule type" value="Genomic_DNA"/>
</dbReference>
<proteinExistence type="predicted"/>
<reference evidence="1" key="1">
    <citation type="journal article" date="2023" name="Mol. Phylogenet. Evol.">
        <title>Genome-scale phylogeny and comparative genomics of the fungal order Sordariales.</title>
        <authorList>
            <person name="Hensen N."/>
            <person name="Bonometti L."/>
            <person name="Westerberg I."/>
            <person name="Brannstrom I.O."/>
            <person name="Guillou S."/>
            <person name="Cros-Aarteil S."/>
            <person name="Calhoun S."/>
            <person name="Haridas S."/>
            <person name="Kuo A."/>
            <person name="Mondo S."/>
            <person name="Pangilinan J."/>
            <person name="Riley R."/>
            <person name="LaButti K."/>
            <person name="Andreopoulos B."/>
            <person name="Lipzen A."/>
            <person name="Chen C."/>
            <person name="Yan M."/>
            <person name="Daum C."/>
            <person name="Ng V."/>
            <person name="Clum A."/>
            <person name="Steindorff A."/>
            <person name="Ohm R.A."/>
            <person name="Martin F."/>
            <person name="Silar P."/>
            <person name="Natvig D.O."/>
            <person name="Lalanne C."/>
            <person name="Gautier V."/>
            <person name="Ament-Velasquez S.L."/>
            <person name="Kruys A."/>
            <person name="Hutchinson M.I."/>
            <person name="Powell A.J."/>
            <person name="Barry K."/>
            <person name="Miller A.N."/>
            <person name="Grigoriev I.V."/>
            <person name="Debuchy R."/>
            <person name="Gladieux P."/>
            <person name="Hiltunen Thoren M."/>
            <person name="Johannesson H."/>
        </authorList>
    </citation>
    <scope>NUCLEOTIDE SEQUENCE</scope>
    <source>
        <strain evidence="1">CBS 314.62</strain>
    </source>
</reference>
<comment type="caution">
    <text evidence="1">The sequence shown here is derived from an EMBL/GenBank/DDBJ whole genome shotgun (WGS) entry which is preliminary data.</text>
</comment>
<accession>A0AAE0XFS3</accession>
<dbReference type="AlphaFoldDB" id="A0AAE0XFS3"/>
<sequence>MRIRRRVDASNGNLEGNSGLSFRYLVIYGVSVSMGTNLMGRSPALSCPTFQVVAPKTLVSDSIFPFLPSDSLHPTHRSFRLASLVRVIGQARSVNDSTIASCQPGAVGRAWQIVYDLSDFVSTRSWYVVLFIPGCLTWMGVCCASTDCTCPAVRDQHGCRRQGGGRPVAGTQRLILMPDVIWSRSQRKKKHKNATRNPQNDVLV</sequence>
<protein>
    <submittedName>
        <fullName evidence="1">Uncharacterized protein</fullName>
    </submittedName>
</protein>
<evidence type="ECO:0000313" key="1">
    <source>
        <dbReference type="EMBL" id="KAK3692257.1"/>
    </source>
</evidence>
<reference evidence="1" key="2">
    <citation type="submission" date="2023-06" db="EMBL/GenBank/DDBJ databases">
        <authorList>
            <consortium name="Lawrence Berkeley National Laboratory"/>
            <person name="Haridas S."/>
            <person name="Hensen N."/>
            <person name="Bonometti L."/>
            <person name="Westerberg I."/>
            <person name="Brannstrom I.O."/>
            <person name="Guillou S."/>
            <person name="Cros-Aarteil S."/>
            <person name="Calhoun S."/>
            <person name="Kuo A."/>
            <person name="Mondo S."/>
            <person name="Pangilinan J."/>
            <person name="Riley R."/>
            <person name="Labutti K."/>
            <person name="Andreopoulos B."/>
            <person name="Lipzen A."/>
            <person name="Chen C."/>
            <person name="Yanf M."/>
            <person name="Daum C."/>
            <person name="Ng V."/>
            <person name="Clum A."/>
            <person name="Steindorff A."/>
            <person name="Ohm R."/>
            <person name="Martin F."/>
            <person name="Silar P."/>
            <person name="Natvig D."/>
            <person name="Lalanne C."/>
            <person name="Gautier V."/>
            <person name="Ament-Velasquez S.L."/>
            <person name="Kruys A."/>
            <person name="Hutchinson M.I."/>
            <person name="Powell A.J."/>
            <person name="Barry K."/>
            <person name="Miller A.N."/>
            <person name="Grigoriev I.V."/>
            <person name="Debuchy R."/>
            <person name="Gladieux P."/>
            <person name="Thoren M.H."/>
            <person name="Johannesson H."/>
        </authorList>
    </citation>
    <scope>NUCLEOTIDE SEQUENCE</scope>
    <source>
        <strain evidence="1">CBS 314.62</strain>
    </source>
</reference>
<name>A0AAE0XFS3_9PEZI</name>
<organism evidence="1 2">
    <name type="scientific">Podospora appendiculata</name>
    <dbReference type="NCBI Taxonomy" id="314037"/>
    <lineage>
        <taxon>Eukaryota</taxon>
        <taxon>Fungi</taxon>
        <taxon>Dikarya</taxon>
        <taxon>Ascomycota</taxon>
        <taxon>Pezizomycotina</taxon>
        <taxon>Sordariomycetes</taxon>
        <taxon>Sordariomycetidae</taxon>
        <taxon>Sordariales</taxon>
        <taxon>Podosporaceae</taxon>
        <taxon>Podospora</taxon>
    </lineage>
</organism>
<dbReference type="Proteomes" id="UP001270362">
    <property type="component" value="Unassembled WGS sequence"/>
</dbReference>
<gene>
    <name evidence="1" type="ORF">B0T22DRAFT_8608</name>
</gene>
<evidence type="ECO:0000313" key="2">
    <source>
        <dbReference type="Proteomes" id="UP001270362"/>
    </source>
</evidence>